<protein>
    <recommendedName>
        <fullName evidence="3">DNA gyrase inhibitor YacG</fullName>
    </recommendedName>
</protein>
<dbReference type="PANTHER" id="PTHR36150">
    <property type="entry name" value="DNA GYRASE INHIBITOR YACG"/>
    <property type="match status" value="1"/>
</dbReference>
<feature type="binding site" evidence="3">
    <location>
        <position position="17"/>
    </location>
    <ligand>
        <name>Zn(2+)</name>
        <dbReference type="ChEBI" id="CHEBI:29105"/>
    </ligand>
</feature>
<keyword evidence="5" id="KW-1185">Reference proteome</keyword>
<dbReference type="NCBIfam" id="NF002362">
    <property type="entry name" value="PRK01343.1"/>
    <property type="match status" value="1"/>
</dbReference>
<feature type="binding site" evidence="3">
    <location>
        <position position="20"/>
    </location>
    <ligand>
        <name>Zn(2+)</name>
        <dbReference type="ChEBI" id="CHEBI:29105"/>
    </ligand>
</feature>
<comment type="cofactor">
    <cofactor evidence="3">
        <name>Zn(2+)</name>
        <dbReference type="ChEBI" id="CHEBI:29105"/>
    </cofactor>
    <text evidence="3">Binds 1 zinc ion.</text>
</comment>
<dbReference type="InterPro" id="IPR013088">
    <property type="entry name" value="Znf_NHR/GATA"/>
</dbReference>
<proteinExistence type="inferred from homology"/>
<comment type="function">
    <text evidence="3">Inhibits all the catalytic activities of DNA gyrase by preventing its interaction with DNA. Acts by binding directly to the C-terminal domain of GyrB, which probably disrupts DNA binding by the gyrase.</text>
</comment>
<dbReference type="RefSeq" id="WP_254744389.1">
    <property type="nucleotide sequence ID" value="NZ_JANCLU010000017.1"/>
</dbReference>
<name>A0ABT1LF74_9HYPH</name>
<evidence type="ECO:0000313" key="5">
    <source>
        <dbReference type="Proteomes" id="UP001205890"/>
    </source>
</evidence>
<dbReference type="Proteomes" id="UP001205890">
    <property type="component" value="Unassembled WGS sequence"/>
</dbReference>
<keyword evidence="2 3" id="KW-0862">Zinc</keyword>
<feature type="binding site" evidence="3">
    <location>
        <position position="32"/>
    </location>
    <ligand>
        <name>Zn(2+)</name>
        <dbReference type="ChEBI" id="CHEBI:29105"/>
    </ligand>
</feature>
<reference evidence="4 5" key="1">
    <citation type="submission" date="2022-07" db="EMBL/GenBank/DDBJ databases">
        <authorList>
            <person name="Li W.-J."/>
            <person name="Deng Q.-Q."/>
        </authorList>
    </citation>
    <scope>NUCLEOTIDE SEQUENCE [LARGE SCALE GENOMIC DNA]</scope>
    <source>
        <strain evidence="4 5">SYSU M60028</strain>
    </source>
</reference>
<dbReference type="Gene3D" id="3.30.50.10">
    <property type="entry name" value="Erythroid Transcription Factor GATA-1, subunit A"/>
    <property type="match status" value="1"/>
</dbReference>
<accession>A0ABT1LF74</accession>
<feature type="binding site" evidence="3">
    <location>
        <position position="36"/>
    </location>
    <ligand>
        <name>Zn(2+)</name>
        <dbReference type="ChEBI" id="CHEBI:29105"/>
    </ligand>
</feature>
<dbReference type="InterPro" id="IPR005584">
    <property type="entry name" value="DNA_gyrase_inhibitor_YacG"/>
</dbReference>
<comment type="similarity">
    <text evidence="3">Belongs to the DNA gyrase inhibitor YacG family.</text>
</comment>
<dbReference type="PANTHER" id="PTHR36150:SF1">
    <property type="entry name" value="DNA GYRASE INHIBITOR YACG"/>
    <property type="match status" value="1"/>
</dbReference>
<evidence type="ECO:0000256" key="2">
    <source>
        <dbReference type="ARBA" id="ARBA00022833"/>
    </source>
</evidence>
<dbReference type="SUPFAM" id="SSF57716">
    <property type="entry name" value="Glucocorticoid receptor-like (DNA-binding domain)"/>
    <property type="match status" value="1"/>
</dbReference>
<comment type="caution">
    <text evidence="4">The sequence shown here is derived from an EMBL/GenBank/DDBJ whole genome shotgun (WGS) entry which is preliminary data.</text>
</comment>
<dbReference type="HAMAP" id="MF_00649">
    <property type="entry name" value="DNA_gyrase_inhibitor_YacG"/>
    <property type="match status" value="1"/>
</dbReference>
<dbReference type="Pfam" id="PF03884">
    <property type="entry name" value="YacG"/>
    <property type="match status" value="1"/>
</dbReference>
<evidence type="ECO:0000313" key="4">
    <source>
        <dbReference type="EMBL" id="MCP8940074.1"/>
    </source>
</evidence>
<gene>
    <name evidence="3 4" type="primary">yacG</name>
    <name evidence="4" type="ORF">NK718_16225</name>
</gene>
<keyword evidence="1 3" id="KW-0479">Metal-binding</keyword>
<comment type="subunit">
    <text evidence="3">Interacts with GyrB.</text>
</comment>
<sequence length="67" mass="7344">MADDAAPDPDAPTGRPCPQCGKPAVMRYRPFCSKRCADLDLSRWLNGVYAIPASEADEDDEDADTER</sequence>
<dbReference type="EMBL" id="JANCLU010000017">
    <property type="protein sequence ID" value="MCP8940074.1"/>
    <property type="molecule type" value="Genomic_DNA"/>
</dbReference>
<evidence type="ECO:0000256" key="3">
    <source>
        <dbReference type="HAMAP-Rule" id="MF_00649"/>
    </source>
</evidence>
<evidence type="ECO:0000256" key="1">
    <source>
        <dbReference type="ARBA" id="ARBA00022723"/>
    </source>
</evidence>
<organism evidence="4 5">
    <name type="scientific">Alsobacter ponti</name>
    <dbReference type="NCBI Taxonomy" id="2962936"/>
    <lineage>
        <taxon>Bacteria</taxon>
        <taxon>Pseudomonadati</taxon>
        <taxon>Pseudomonadota</taxon>
        <taxon>Alphaproteobacteria</taxon>
        <taxon>Hyphomicrobiales</taxon>
        <taxon>Alsobacteraceae</taxon>
        <taxon>Alsobacter</taxon>
    </lineage>
</organism>